<dbReference type="AlphaFoldDB" id="W1PVW3"/>
<gene>
    <name evidence="3" type="ORF">AMTR_s00020p00118800</name>
</gene>
<feature type="domain" description="PAS" evidence="2">
    <location>
        <begin position="228"/>
        <end position="268"/>
    </location>
</feature>
<protein>
    <recommendedName>
        <fullName evidence="2">PAS domain-containing protein</fullName>
    </recommendedName>
</protein>
<evidence type="ECO:0000313" key="4">
    <source>
        <dbReference type="Proteomes" id="UP000017836"/>
    </source>
</evidence>
<dbReference type="Pfam" id="PF25821">
    <property type="entry name" value="DUF7950"/>
    <property type="match status" value="1"/>
</dbReference>
<evidence type="ECO:0000259" key="2">
    <source>
        <dbReference type="PROSITE" id="PS50112"/>
    </source>
</evidence>
<dbReference type="PROSITE" id="PS50112">
    <property type="entry name" value="PAS"/>
    <property type="match status" value="1"/>
</dbReference>
<dbReference type="InterPro" id="IPR000014">
    <property type="entry name" value="PAS"/>
</dbReference>
<feature type="region of interest" description="Disordered" evidence="1">
    <location>
        <begin position="59"/>
        <end position="109"/>
    </location>
</feature>
<evidence type="ECO:0000256" key="1">
    <source>
        <dbReference type="SAM" id="MobiDB-lite"/>
    </source>
</evidence>
<dbReference type="EMBL" id="KI392664">
    <property type="protein sequence ID" value="ERN11856.1"/>
    <property type="molecule type" value="Genomic_DNA"/>
</dbReference>
<dbReference type="HOGENOM" id="CLU_082246_0_0_1"/>
<reference evidence="4" key="1">
    <citation type="journal article" date="2013" name="Science">
        <title>The Amborella genome and the evolution of flowering plants.</title>
        <authorList>
            <consortium name="Amborella Genome Project"/>
        </authorList>
    </citation>
    <scope>NUCLEOTIDE SEQUENCE [LARGE SCALE GENOMIC DNA]</scope>
</reference>
<dbReference type="OMA" id="ITSPCDV"/>
<accession>W1PVW3</accession>
<dbReference type="PANTHER" id="PTHR33595">
    <property type="entry name" value="VON WILLEBRAND FACTOR A DOMAIN PROTEIN"/>
    <property type="match status" value="1"/>
</dbReference>
<proteinExistence type="predicted"/>
<sequence>MRNRSELGGCCIASRYVYSGGGVISSPYMVSKAEQIMLRYRPIAPKPAAQSASSSSLTAVGSGAEVKQNPAAVGGRGGRAKRRCSEIKRSRKRARKPPTATAMPEEGISTSLRAASVSVSGSASSEKESCSLITLPLMPERTLERKEVPHQTMTCEPRGLYSVDPAPKAKSQQQEELEEELGSCSRMGVVVPQPMRRVGSSVTLECITNECILVCNGSEFSMNSLAPSAEEMQKLLEWDESPILVSDSSNRVVWTNQAYLQLVGRPPEWCGGGGRGEMVVLWTREKLPLSSSSFSCRAKIQWSSNTLMVPCDVWRVCSEPAAIYYYAWKLDLKAALCLGR</sequence>
<name>W1PVW3_AMBTC</name>
<evidence type="ECO:0000313" key="3">
    <source>
        <dbReference type="EMBL" id="ERN11856.1"/>
    </source>
</evidence>
<organism evidence="3 4">
    <name type="scientific">Amborella trichopoda</name>
    <dbReference type="NCBI Taxonomy" id="13333"/>
    <lineage>
        <taxon>Eukaryota</taxon>
        <taxon>Viridiplantae</taxon>
        <taxon>Streptophyta</taxon>
        <taxon>Embryophyta</taxon>
        <taxon>Tracheophyta</taxon>
        <taxon>Spermatophyta</taxon>
        <taxon>Magnoliopsida</taxon>
        <taxon>Amborellales</taxon>
        <taxon>Amborellaceae</taxon>
        <taxon>Amborella</taxon>
    </lineage>
</organism>
<dbReference type="Gramene" id="ERN11856">
    <property type="protein sequence ID" value="ERN11856"/>
    <property type="gene ID" value="AMTR_s00020p00118800"/>
</dbReference>
<dbReference type="eggNOG" id="ENOG502RNZZ">
    <property type="taxonomic scope" value="Eukaryota"/>
</dbReference>
<dbReference type="InterPro" id="IPR057710">
    <property type="entry name" value="DUF7950"/>
</dbReference>
<keyword evidence="4" id="KW-1185">Reference proteome</keyword>
<dbReference type="PANTHER" id="PTHR33595:SF7">
    <property type="entry name" value="OS12G0242500 PROTEIN"/>
    <property type="match status" value="1"/>
</dbReference>
<dbReference type="Proteomes" id="UP000017836">
    <property type="component" value="Unassembled WGS sequence"/>
</dbReference>